<keyword evidence="2" id="KW-1185">Reference proteome</keyword>
<dbReference type="OrthoDB" id="2151789at2759"/>
<dbReference type="Proteomes" id="UP001148786">
    <property type="component" value="Unassembled WGS sequence"/>
</dbReference>
<dbReference type="AlphaFoldDB" id="A0A9W8MTU9"/>
<name>A0A9W8MTU9_9AGAR</name>
<comment type="caution">
    <text evidence="1">The sequence shown here is derived from an EMBL/GenBank/DDBJ whole genome shotgun (WGS) entry which is preliminary data.</text>
</comment>
<sequence length="177" mass="19132">MFDAFLATPSIRSDVKSRSFLDLIGSTPTGPSYGFRGIFSGFNVLDSTPSLLNFIVKEAESCGRELAEKIGIVAAYAIAPPPPSTPDRSVPYVPFNMYYAWLNSTYDKAARASAKTITDAAIAEGQAVAPDATVYPKDAMFDTPLERIYGENLPALRALKRKVNPLNVMDLAGGFKI</sequence>
<evidence type="ECO:0008006" key="3">
    <source>
        <dbReference type="Google" id="ProtNLM"/>
    </source>
</evidence>
<accession>A0A9W8MTU9</accession>
<protein>
    <recommendedName>
        <fullName evidence="3">Berberine/berberine-like domain-containing protein</fullName>
    </recommendedName>
</protein>
<evidence type="ECO:0000313" key="2">
    <source>
        <dbReference type="Proteomes" id="UP001148786"/>
    </source>
</evidence>
<reference evidence="1" key="1">
    <citation type="submission" date="2022-07" db="EMBL/GenBank/DDBJ databases">
        <title>Genome Sequence of Agrocybe chaxingu.</title>
        <authorList>
            <person name="Buettner E."/>
        </authorList>
    </citation>
    <scope>NUCLEOTIDE SEQUENCE</scope>
    <source>
        <strain evidence="1">MP-N11</strain>
    </source>
</reference>
<evidence type="ECO:0000313" key="1">
    <source>
        <dbReference type="EMBL" id="KAJ3506766.1"/>
    </source>
</evidence>
<dbReference type="EMBL" id="JANKHO010000729">
    <property type="protein sequence ID" value="KAJ3506766.1"/>
    <property type="molecule type" value="Genomic_DNA"/>
</dbReference>
<gene>
    <name evidence="1" type="ORF">NLJ89_g6685</name>
</gene>
<proteinExistence type="predicted"/>
<organism evidence="1 2">
    <name type="scientific">Agrocybe chaxingu</name>
    <dbReference type="NCBI Taxonomy" id="84603"/>
    <lineage>
        <taxon>Eukaryota</taxon>
        <taxon>Fungi</taxon>
        <taxon>Dikarya</taxon>
        <taxon>Basidiomycota</taxon>
        <taxon>Agaricomycotina</taxon>
        <taxon>Agaricomycetes</taxon>
        <taxon>Agaricomycetidae</taxon>
        <taxon>Agaricales</taxon>
        <taxon>Agaricineae</taxon>
        <taxon>Strophariaceae</taxon>
        <taxon>Agrocybe</taxon>
    </lineage>
</organism>